<dbReference type="EMBL" id="CP116347">
    <property type="protein sequence ID" value="WCE15210.1"/>
    <property type="molecule type" value="Genomic_DNA"/>
</dbReference>
<evidence type="ECO:0000313" key="1">
    <source>
        <dbReference type="EMBL" id="WCE15210.1"/>
    </source>
</evidence>
<organism evidence="1 2">
    <name type="scientific">Enterobacter ludwigii</name>
    <dbReference type="NCBI Taxonomy" id="299767"/>
    <lineage>
        <taxon>Bacteria</taxon>
        <taxon>Pseudomonadati</taxon>
        <taxon>Pseudomonadota</taxon>
        <taxon>Gammaproteobacteria</taxon>
        <taxon>Enterobacterales</taxon>
        <taxon>Enterobacteriaceae</taxon>
        <taxon>Enterobacter</taxon>
        <taxon>Enterobacter cloacae complex</taxon>
    </lineage>
</organism>
<dbReference type="AlphaFoldDB" id="A0AAX3LFX5"/>
<keyword evidence="2" id="KW-1185">Reference proteome</keyword>
<protein>
    <submittedName>
        <fullName evidence="1">Uncharacterized protein</fullName>
    </submittedName>
</protein>
<proteinExistence type="predicted"/>
<dbReference type="RefSeq" id="WP_059305425.1">
    <property type="nucleotide sequence ID" value="NZ_CP076536.1"/>
</dbReference>
<accession>A0AAX3LFX5</accession>
<sequence length="231" mass="26452">METSDLEKHYHDTNAKTLALWEKRDGIGAVREPFYATQKLALATGFQPEMAASVDMLFRELRALTRHDSLVDLQPPSGFHFTFVPITLPLYDENAPLPAKTHQLIDAWTPFAGLGITVRELRLVALPNQFLLAGIPDTLALRQRQAFCERLLTTDWQAALRLRHGNTPLPAPFWHTTLLRYQADCLPESLRAFFRERRMQRYGEVCGELKLNVVNYNWTLCRAVTSSMLTR</sequence>
<evidence type="ECO:0000313" key="2">
    <source>
        <dbReference type="Proteomes" id="UP001210538"/>
    </source>
</evidence>
<name>A0AAX3LFX5_9ENTR</name>
<gene>
    <name evidence="1" type="ORF">PHA72_10240</name>
</gene>
<reference evidence="1 2" key="1">
    <citation type="submission" date="2023-01" db="EMBL/GenBank/DDBJ databases">
        <title>Genome sequence resource and annotation of Enterobacter ludwigii, an economically important pathogen of seedling wilt with strawberry.</title>
        <authorList>
            <person name="Xie Y."/>
        </authorList>
    </citation>
    <scope>NUCLEOTIDE SEQUENCE [LARGE SCALE GENOMIC DNA]</scope>
    <source>
        <strain evidence="1 2">CM-TZ4</strain>
    </source>
</reference>
<dbReference type="Proteomes" id="UP001210538">
    <property type="component" value="Chromosome"/>
</dbReference>